<dbReference type="InterPro" id="IPR029016">
    <property type="entry name" value="GAF-like_dom_sf"/>
</dbReference>
<dbReference type="CDD" id="cd01948">
    <property type="entry name" value="EAL"/>
    <property type="match status" value="1"/>
</dbReference>
<dbReference type="InterPro" id="IPR001633">
    <property type="entry name" value="EAL_dom"/>
</dbReference>
<dbReference type="Gene3D" id="3.30.450.40">
    <property type="match status" value="1"/>
</dbReference>
<dbReference type="InterPro" id="IPR000700">
    <property type="entry name" value="PAS-assoc_C"/>
</dbReference>
<evidence type="ECO:0000256" key="4">
    <source>
        <dbReference type="ARBA" id="ARBA00051114"/>
    </source>
</evidence>
<dbReference type="EMBL" id="PPGH01000037">
    <property type="protein sequence ID" value="PQJ95762.1"/>
    <property type="molecule type" value="Genomic_DNA"/>
</dbReference>
<evidence type="ECO:0000256" key="3">
    <source>
        <dbReference type="ARBA" id="ARBA00022636"/>
    </source>
</evidence>
<dbReference type="InterPro" id="IPR035965">
    <property type="entry name" value="PAS-like_dom_sf"/>
</dbReference>
<dbReference type="SUPFAM" id="SSF55073">
    <property type="entry name" value="Nucleotide cyclase"/>
    <property type="match status" value="1"/>
</dbReference>
<dbReference type="PROSITE" id="PS50112">
    <property type="entry name" value="PAS"/>
    <property type="match status" value="1"/>
</dbReference>
<dbReference type="InterPro" id="IPR029787">
    <property type="entry name" value="Nucleotide_cyclase"/>
</dbReference>
<keyword evidence="3" id="KW-0973">c-di-GMP</keyword>
<dbReference type="GO" id="GO:0071111">
    <property type="term" value="F:cyclic-guanylate-specific phosphodiesterase activity"/>
    <property type="evidence" value="ECO:0007669"/>
    <property type="project" value="UniProtKB-EC"/>
</dbReference>
<accession>A0A2S7XQQ4</accession>
<evidence type="ECO:0000313" key="9">
    <source>
        <dbReference type="EMBL" id="PQJ95762.1"/>
    </source>
</evidence>
<dbReference type="AlphaFoldDB" id="A0A2S7XQQ4"/>
<dbReference type="Gene3D" id="3.20.20.450">
    <property type="entry name" value="EAL domain"/>
    <property type="match status" value="1"/>
</dbReference>
<evidence type="ECO:0000259" key="5">
    <source>
        <dbReference type="PROSITE" id="PS50112"/>
    </source>
</evidence>
<sequence length="702" mass="78727">MQETRLAVLDGLVDNQALPEIMKKIITRLEEIHPEMCVKIEICDEAFNGNLFRLSLAAADLNVFSEKSASNGSNSPVSWSIPFCGSAGEILGYFHLTYLRPRQPSASELKLINEFACIAGLAVTRIHADTTLRQAATVFESTREGVIITDLEARILTVNRAYTDISGYTETEVRGQNPRLLQSGRQEPLFYQELWASLRENGHWQGEICNRRKNGEIYPQLLSISVVYDSQGEPSHYVGVMTDISQLKQSEAQLEHLVHYDPLTHLPNRRLVQSRLQHAIERAERQGQRVAVLFLDLDRFKNVNDSLGHPAGDELLTTLAQRLSERLREEDTVGRLGGDEFLIVLENITEPEDAAGVAQTLLKLLEKPFSLTTSRAHVTDELLEAGIKCRHEVYIGVSIGISLFPDDGRTVTELVKHADVALYQSKEQGRNTYRFYTPTLTAAANERLALEARLHRALANEEFVLHYQPQFDTKNNALIGCEALVRWQSPEEGMISPLRFIPIAEETGQIVVLGEWVLRTACIQGKRWLDAGLSPLTIAVNLSGRQLQQRDLVQRIALILKETQFPAHYLKLELTESMIMGGGEQAVELLHALKALGPRLSIDDFGTGYSSLAYLKRFPIDELKIDQGFVRDIPGDQNDMEIAATIIAMARNLHLKVIAEGVETQAQLDFLIRQDCYACQGYLFSRPLSATEFARAILKKPH</sequence>
<dbReference type="SMART" id="SM00267">
    <property type="entry name" value="GGDEF"/>
    <property type="match status" value="1"/>
</dbReference>
<dbReference type="SUPFAM" id="SSF141868">
    <property type="entry name" value="EAL domain-like"/>
    <property type="match status" value="1"/>
</dbReference>
<feature type="domain" description="EAL" evidence="7">
    <location>
        <begin position="447"/>
        <end position="701"/>
    </location>
</feature>
<dbReference type="Gene3D" id="3.30.450.20">
    <property type="entry name" value="PAS domain"/>
    <property type="match status" value="1"/>
</dbReference>
<keyword evidence="10" id="KW-1185">Reference proteome</keyword>
<dbReference type="NCBIfam" id="TIGR00254">
    <property type="entry name" value="GGDEF"/>
    <property type="match status" value="1"/>
</dbReference>
<name>A0A2S7XQQ4_9GAMM</name>
<dbReference type="NCBIfam" id="TIGR00229">
    <property type="entry name" value="sensory_box"/>
    <property type="match status" value="1"/>
</dbReference>
<organism evidence="9 10">
    <name type="scientific">Chromatium okenii</name>
    <dbReference type="NCBI Taxonomy" id="61644"/>
    <lineage>
        <taxon>Bacteria</taxon>
        <taxon>Pseudomonadati</taxon>
        <taxon>Pseudomonadota</taxon>
        <taxon>Gammaproteobacteria</taxon>
        <taxon>Chromatiales</taxon>
        <taxon>Chromatiaceae</taxon>
        <taxon>Chromatium</taxon>
    </lineage>
</organism>
<dbReference type="InterPro" id="IPR035919">
    <property type="entry name" value="EAL_sf"/>
</dbReference>
<dbReference type="InterPro" id="IPR043128">
    <property type="entry name" value="Rev_trsase/Diguanyl_cyclase"/>
</dbReference>
<dbReference type="Pfam" id="PF13426">
    <property type="entry name" value="PAS_9"/>
    <property type="match status" value="1"/>
</dbReference>
<dbReference type="SMART" id="SM00086">
    <property type="entry name" value="PAC"/>
    <property type="match status" value="1"/>
</dbReference>
<reference evidence="9 10" key="1">
    <citation type="submission" date="2018-01" db="EMBL/GenBank/DDBJ databases">
        <title>The complete genome sequence of Chromatium okenii LaCa, a purple sulfur bacterium with a turbulent life.</title>
        <authorList>
            <person name="Luedin S.M."/>
            <person name="Liechti N."/>
            <person name="Storelli N."/>
            <person name="Danza F."/>
            <person name="Wittwer M."/>
            <person name="Pothier J.F."/>
            <person name="Tonolla M.A."/>
        </authorList>
    </citation>
    <scope>NUCLEOTIDE SEQUENCE [LARGE SCALE GENOMIC DNA]</scope>
    <source>
        <strain evidence="9 10">LaCa</strain>
    </source>
</reference>
<evidence type="ECO:0000259" key="7">
    <source>
        <dbReference type="PROSITE" id="PS50883"/>
    </source>
</evidence>
<proteinExistence type="predicted"/>
<dbReference type="EC" id="3.1.4.52" evidence="2"/>
<dbReference type="PANTHER" id="PTHR44757">
    <property type="entry name" value="DIGUANYLATE CYCLASE DGCP"/>
    <property type="match status" value="1"/>
</dbReference>
<feature type="domain" description="GGDEF" evidence="8">
    <location>
        <begin position="288"/>
        <end position="438"/>
    </location>
</feature>
<evidence type="ECO:0000256" key="2">
    <source>
        <dbReference type="ARBA" id="ARBA00012282"/>
    </source>
</evidence>
<evidence type="ECO:0000256" key="1">
    <source>
        <dbReference type="ARBA" id="ARBA00001946"/>
    </source>
</evidence>
<gene>
    <name evidence="9" type="ORF">CXB77_12955</name>
</gene>
<dbReference type="InterPro" id="IPR000160">
    <property type="entry name" value="GGDEF_dom"/>
</dbReference>
<dbReference type="PROSITE" id="PS50883">
    <property type="entry name" value="EAL"/>
    <property type="match status" value="1"/>
</dbReference>
<feature type="domain" description="PAC" evidence="6">
    <location>
        <begin position="204"/>
        <end position="256"/>
    </location>
</feature>
<dbReference type="SMART" id="SM00052">
    <property type="entry name" value="EAL"/>
    <property type="match status" value="1"/>
</dbReference>
<comment type="caution">
    <text evidence="9">The sequence shown here is derived from an EMBL/GenBank/DDBJ whole genome shotgun (WGS) entry which is preliminary data.</text>
</comment>
<comment type="catalytic activity">
    <reaction evidence="4">
        <text>3',3'-c-di-GMP + H2O = 5'-phosphoguanylyl(3'-&gt;5')guanosine + H(+)</text>
        <dbReference type="Rhea" id="RHEA:24902"/>
        <dbReference type="ChEBI" id="CHEBI:15377"/>
        <dbReference type="ChEBI" id="CHEBI:15378"/>
        <dbReference type="ChEBI" id="CHEBI:58754"/>
        <dbReference type="ChEBI" id="CHEBI:58805"/>
        <dbReference type="EC" id="3.1.4.52"/>
    </reaction>
    <physiologicalReaction direction="left-to-right" evidence="4">
        <dbReference type="Rhea" id="RHEA:24903"/>
    </physiologicalReaction>
</comment>
<feature type="domain" description="PAS" evidence="5">
    <location>
        <begin position="131"/>
        <end position="177"/>
    </location>
</feature>
<dbReference type="FunFam" id="3.20.20.450:FF:000001">
    <property type="entry name" value="Cyclic di-GMP phosphodiesterase yahA"/>
    <property type="match status" value="1"/>
</dbReference>
<dbReference type="Proteomes" id="UP000239936">
    <property type="component" value="Unassembled WGS sequence"/>
</dbReference>
<dbReference type="CDD" id="cd01949">
    <property type="entry name" value="GGDEF"/>
    <property type="match status" value="1"/>
</dbReference>
<dbReference type="FunFam" id="3.30.70.270:FF:000001">
    <property type="entry name" value="Diguanylate cyclase domain protein"/>
    <property type="match status" value="1"/>
</dbReference>
<dbReference type="InterPro" id="IPR000014">
    <property type="entry name" value="PAS"/>
</dbReference>
<dbReference type="GO" id="GO:0071732">
    <property type="term" value="P:cellular response to nitric oxide"/>
    <property type="evidence" value="ECO:0007669"/>
    <property type="project" value="UniProtKB-ARBA"/>
</dbReference>
<dbReference type="PROSITE" id="PS50113">
    <property type="entry name" value="PAC"/>
    <property type="match status" value="1"/>
</dbReference>
<protein>
    <recommendedName>
        <fullName evidence="2">cyclic-guanylate-specific phosphodiesterase</fullName>
        <ecNumber evidence="2">3.1.4.52</ecNumber>
    </recommendedName>
</protein>
<dbReference type="SMART" id="SM00091">
    <property type="entry name" value="PAS"/>
    <property type="match status" value="1"/>
</dbReference>
<dbReference type="PROSITE" id="PS50887">
    <property type="entry name" value="GGDEF"/>
    <property type="match status" value="1"/>
</dbReference>
<dbReference type="CDD" id="cd00130">
    <property type="entry name" value="PAS"/>
    <property type="match status" value="1"/>
</dbReference>
<evidence type="ECO:0000313" key="10">
    <source>
        <dbReference type="Proteomes" id="UP000239936"/>
    </source>
</evidence>
<dbReference type="InterPro" id="IPR052155">
    <property type="entry name" value="Biofilm_reg_signaling"/>
</dbReference>
<dbReference type="SUPFAM" id="SSF55785">
    <property type="entry name" value="PYP-like sensor domain (PAS domain)"/>
    <property type="match status" value="1"/>
</dbReference>
<evidence type="ECO:0000259" key="8">
    <source>
        <dbReference type="PROSITE" id="PS50887"/>
    </source>
</evidence>
<dbReference type="Pfam" id="PF00990">
    <property type="entry name" value="GGDEF"/>
    <property type="match status" value="2"/>
</dbReference>
<dbReference type="PANTHER" id="PTHR44757:SF2">
    <property type="entry name" value="BIOFILM ARCHITECTURE MAINTENANCE PROTEIN MBAA"/>
    <property type="match status" value="1"/>
</dbReference>
<dbReference type="Pfam" id="PF00563">
    <property type="entry name" value="EAL"/>
    <property type="match status" value="1"/>
</dbReference>
<evidence type="ECO:0000259" key="6">
    <source>
        <dbReference type="PROSITE" id="PS50113"/>
    </source>
</evidence>
<dbReference type="InterPro" id="IPR001610">
    <property type="entry name" value="PAC"/>
</dbReference>
<dbReference type="Gene3D" id="3.30.70.270">
    <property type="match status" value="1"/>
</dbReference>
<comment type="cofactor">
    <cofactor evidence="1">
        <name>Mg(2+)</name>
        <dbReference type="ChEBI" id="CHEBI:18420"/>
    </cofactor>
</comment>